<reference evidence="3 4" key="1">
    <citation type="submission" date="2019-03" db="EMBL/GenBank/DDBJ databases">
        <title>Genomic Encyclopedia of Type Strains, Phase III (KMG-III): the genomes of soil and plant-associated and newly described type strains.</title>
        <authorList>
            <person name="Whitman W."/>
        </authorList>
    </citation>
    <scope>NUCLEOTIDE SEQUENCE [LARGE SCALE GENOMIC DNA]</scope>
    <source>
        <strain evidence="3 4">CGMCC 1.10957</strain>
    </source>
</reference>
<evidence type="ECO:0000313" key="3">
    <source>
        <dbReference type="EMBL" id="TDY14323.1"/>
    </source>
</evidence>
<dbReference type="SMART" id="SM00112">
    <property type="entry name" value="CA"/>
    <property type="match status" value="1"/>
</dbReference>
<proteinExistence type="predicted"/>
<keyword evidence="1" id="KW-0732">Signal</keyword>
<dbReference type="PROSITE" id="PS51257">
    <property type="entry name" value="PROKAR_LIPOPROTEIN"/>
    <property type="match status" value="1"/>
</dbReference>
<dbReference type="InterPro" id="IPR015919">
    <property type="entry name" value="Cadherin-like_sf"/>
</dbReference>
<dbReference type="Gene3D" id="2.60.40.60">
    <property type="entry name" value="Cadherins"/>
    <property type="match status" value="1"/>
</dbReference>
<feature type="chain" id="PRO_5046446102" description="Cadherin domain-containing protein" evidence="1">
    <location>
        <begin position="23"/>
        <end position="312"/>
    </location>
</feature>
<dbReference type="SUPFAM" id="SSF49313">
    <property type="entry name" value="Cadherin-like"/>
    <property type="match status" value="1"/>
</dbReference>
<evidence type="ECO:0000256" key="1">
    <source>
        <dbReference type="SAM" id="SignalP"/>
    </source>
</evidence>
<evidence type="ECO:0000313" key="4">
    <source>
        <dbReference type="Proteomes" id="UP000294930"/>
    </source>
</evidence>
<dbReference type="EMBL" id="SOQZ01000001">
    <property type="protein sequence ID" value="TDY14323.1"/>
    <property type="molecule type" value="Genomic_DNA"/>
</dbReference>
<gene>
    <name evidence="3" type="ORF">A8975_0934</name>
</gene>
<feature type="domain" description="Cadherin" evidence="2">
    <location>
        <begin position="49"/>
        <end position="127"/>
    </location>
</feature>
<sequence>MNTKIKLSTLLLAFILVSCSNEDDTSGEAPTNNTIEVSINEYPTSGDLVTTITSNLIGDLSFSIASQSVSQAMGIDSNSGEIRVLAWQEFDYETTTEITLTVSITNGTDTEEKNVIVSIINVDDIWAFLNSSRNAYENAADGTWVMVTESEYNDLANYMAEVTKSGATDSDLLSSANINANPGQALIANLNGSNIPASSYVYAFKHYSWANNVSGTKVKLSTGTELGAYEALGEALPEHNAEYNHFVLKGNATPTTSVGYLAIYVNNSIGYKNISGSPYGWGSDGDTDFLTSGNVGAVFLYQGLSTTLKQWD</sequence>
<dbReference type="InterPro" id="IPR002126">
    <property type="entry name" value="Cadherin-like_dom"/>
</dbReference>
<accession>A0ABY2GAC2</accession>
<name>A0ABY2GAC2_9FLAO</name>
<protein>
    <recommendedName>
        <fullName evidence="2">Cadherin domain-containing protein</fullName>
    </recommendedName>
</protein>
<comment type="caution">
    <text evidence="3">The sequence shown here is derived from an EMBL/GenBank/DDBJ whole genome shotgun (WGS) entry which is preliminary data.</text>
</comment>
<dbReference type="CDD" id="cd11304">
    <property type="entry name" value="Cadherin_repeat"/>
    <property type="match status" value="1"/>
</dbReference>
<evidence type="ECO:0000259" key="2">
    <source>
        <dbReference type="SMART" id="SM00112"/>
    </source>
</evidence>
<dbReference type="RefSeq" id="WP_131505730.1">
    <property type="nucleotide sequence ID" value="NZ_SOQZ01000001.1"/>
</dbReference>
<keyword evidence="4" id="KW-1185">Reference proteome</keyword>
<feature type="signal peptide" evidence="1">
    <location>
        <begin position="1"/>
        <end position="22"/>
    </location>
</feature>
<organism evidence="3 4">
    <name type="scientific">Meridianimaribacter flavus</name>
    <dbReference type="NCBI Taxonomy" id="571115"/>
    <lineage>
        <taxon>Bacteria</taxon>
        <taxon>Pseudomonadati</taxon>
        <taxon>Bacteroidota</taxon>
        <taxon>Flavobacteriia</taxon>
        <taxon>Flavobacteriales</taxon>
        <taxon>Flavobacteriaceae</taxon>
        <taxon>Meridianimaribacter</taxon>
    </lineage>
</organism>
<dbReference type="Proteomes" id="UP000294930">
    <property type="component" value="Unassembled WGS sequence"/>
</dbReference>